<accession>A0A6S6P542</accession>
<dbReference type="EMBL" id="AP023287">
    <property type="protein sequence ID" value="BCI54983.1"/>
    <property type="molecule type" value="Genomic_DNA"/>
</dbReference>
<name>A0A6S6P542_9MYCO</name>
<gene>
    <name evidence="1" type="ORF">NIIDNTM18_42610</name>
</gene>
<dbReference type="Proteomes" id="UP000515734">
    <property type="component" value="Chromosome"/>
</dbReference>
<sequence>MDNPNQVEARIRELLSEVYEPEGVDIWLTSPHRWLGGERGMDLIRDGRGDEVLAVAERLVGGAW</sequence>
<evidence type="ECO:0000313" key="2">
    <source>
        <dbReference type="Proteomes" id="UP000515734"/>
    </source>
</evidence>
<evidence type="ECO:0000313" key="1">
    <source>
        <dbReference type="EMBL" id="BCI54983.1"/>
    </source>
</evidence>
<protein>
    <submittedName>
        <fullName evidence="1">Uncharacterized protein</fullName>
    </submittedName>
</protein>
<dbReference type="AlphaFoldDB" id="A0A6S6P542"/>
<reference evidence="1 2" key="1">
    <citation type="submission" date="2020-07" db="EMBL/GenBank/DDBJ databases">
        <title>Complete genome sequence of Mycolicibacterium litorale like strain isolated from cardiac implantable electronic device infection.</title>
        <authorList>
            <person name="Fukano H."/>
            <person name="Miyama H."/>
            <person name="Hoshino Y."/>
        </authorList>
    </citation>
    <scope>NUCLEOTIDE SEQUENCE [LARGE SCALE GENOMIC DNA]</scope>
    <source>
        <strain evidence="1 2">NIIDNTM18</strain>
    </source>
</reference>
<proteinExistence type="predicted"/>
<dbReference type="RefSeq" id="WP_185292757.1">
    <property type="nucleotide sequence ID" value="NZ_AP023287.1"/>
</dbReference>
<organism evidence="1 2">
    <name type="scientific">Mycolicibacterium litorale</name>
    <dbReference type="NCBI Taxonomy" id="758802"/>
    <lineage>
        <taxon>Bacteria</taxon>
        <taxon>Bacillati</taxon>
        <taxon>Actinomycetota</taxon>
        <taxon>Actinomycetes</taxon>
        <taxon>Mycobacteriales</taxon>
        <taxon>Mycobacteriaceae</taxon>
        <taxon>Mycolicibacterium</taxon>
    </lineage>
</organism>